<organism evidence="1 2">
    <name type="scientific">Bacillus bruguierae</name>
    <dbReference type="NCBI Taxonomy" id="3127667"/>
    <lineage>
        <taxon>Bacteria</taxon>
        <taxon>Bacillati</taxon>
        <taxon>Bacillota</taxon>
        <taxon>Bacilli</taxon>
        <taxon>Bacillales</taxon>
        <taxon>Bacillaceae</taxon>
        <taxon>Bacillus</taxon>
    </lineage>
</organism>
<proteinExistence type="predicted"/>
<dbReference type="RefSeq" id="WP_336474371.1">
    <property type="nucleotide sequence ID" value="NZ_JBAWSX010000021.1"/>
</dbReference>
<protein>
    <submittedName>
        <fullName evidence="1">Uncharacterized protein</fullName>
    </submittedName>
</protein>
<evidence type="ECO:0000313" key="1">
    <source>
        <dbReference type="EMBL" id="MEI4804092.1"/>
    </source>
</evidence>
<evidence type="ECO:0000313" key="2">
    <source>
        <dbReference type="Proteomes" id="UP001372526"/>
    </source>
</evidence>
<accession>A0ABU8FN32</accession>
<comment type="caution">
    <text evidence="1">The sequence shown here is derived from an EMBL/GenBank/DDBJ whole genome shotgun (WGS) entry which is preliminary data.</text>
</comment>
<dbReference type="EMBL" id="JBAWSX010000021">
    <property type="protein sequence ID" value="MEI4804092.1"/>
    <property type="molecule type" value="Genomic_DNA"/>
</dbReference>
<reference evidence="1 2" key="1">
    <citation type="submission" date="2024-01" db="EMBL/GenBank/DDBJ databases">
        <title>Seven novel Bacillus-like species.</title>
        <authorList>
            <person name="Liu G."/>
        </authorList>
    </citation>
    <scope>NUCLEOTIDE SEQUENCE [LARGE SCALE GENOMIC DNA]</scope>
    <source>
        <strain evidence="1 2">FJAT-51639</strain>
    </source>
</reference>
<gene>
    <name evidence="1" type="ORF">WAZ07_23360</name>
</gene>
<name>A0ABU8FN32_9BACI</name>
<keyword evidence="2" id="KW-1185">Reference proteome</keyword>
<dbReference type="Proteomes" id="UP001372526">
    <property type="component" value="Unassembled WGS sequence"/>
</dbReference>
<sequence length="253" mass="30778">MPVVKDIQLTFLKRKECISNIETLKLTSSSNYDEDTSFFKETRCITSLYWRYIPKLRTDYEKGILIHCVDDISLLNQWEKEYRTFPEYINVFVEFGNEQNFSDLPDRKKKELALQIIHSEMKNLAVKYDWDVEELEKVYNKIMELDYKNELVYIKKNSPNKKYVCNIVCQHEVSYVDIYLEIREFRTKRLTKQEKLIREQETYETEIFSHVSDLVWKLNHKVVLTNDREKETWVLTFLEKEHPYNLVWKIEKL</sequence>